<evidence type="ECO:0000313" key="1">
    <source>
        <dbReference type="EMBL" id="PVH90836.1"/>
    </source>
</evidence>
<organism evidence="1 2">
    <name type="scientific">Periconia macrospinosa</name>
    <dbReference type="NCBI Taxonomy" id="97972"/>
    <lineage>
        <taxon>Eukaryota</taxon>
        <taxon>Fungi</taxon>
        <taxon>Dikarya</taxon>
        <taxon>Ascomycota</taxon>
        <taxon>Pezizomycotina</taxon>
        <taxon>Dothideomycetes</taxon>
        <taxon>Pleosporomycetidae</taxon>
        <taxon>Pleosporales</taxon>
        <taxon>Massarineae</taxon>
        <taxon>Periconiaceae</taxon>
        <taxon>Periconia</taxon>
    </lineage>
</organism>
<name>A0A2V1CYM7_9PLEO</name>
<accession>A0A2V1CYM7</accession>
<proteinExistence type="predicted"/>
<reference evidence="1 2" key="1">
    <citation type="journal article" date="2018" name="Sci. Rep.">
        <title>Comparative genomics provides insights into the lifestyle and reveals functional heterogeneity of dark septate endophytic fungi.</title>
        <authorList>
            <person name="Knapp D.G."/>
            <person name="Nemeth J.B."/>
            <person name="Barry K."/>
            <person name="Hainaut M."/>
            <person name="Henrissat B."/>
            <person name="Johnson J."/>
            <person name="Kuo A."/>
            <person name="Lim J.H.P."/>
            <person name="Lipzen A."/>
            <person name="Nolan M."/>
            <person name="Ohm R.A."/>
            <person name="Tamas L."/>
            <person name="Grigoriev I.V."/>
            <person name="Spatafora J.W."/>
            <person name="Nagy L.G."/>
            <person name="Kovacs G.M."/>
        </authorList>
    </citation>
    <scope>NUCLEOTIDE SEQUENCE [LARGE SCALE GENOMIC DNA]</scope>
    <source>
        <strain evidence="1 2">DSE2036</strain>
    </source>
</reference>
<dbReference type="AlphaFoldDB" id="A0A2V1CYM7"/>
<gene>
    <name evidence="1" type="ORF">DM02DRAFT_399953</name>
</gene>
<protein>
    <submittedName>
        <fullName evidence="1">Uncharacterized protein</fullName>
    </submittedName>
</protein>
<keyword evidence="2" id="KW-1185">Reference proteome</keyword>
<evidence type="ECO:0000313" key="2">
    <source>
        <dbReference type="Proteomes" id="UP000244855"/>
    </source>
</evidence>
<dbReference type="EMBL" id="KZ806075">
    <property type="protein sequence ID" value="PVH90836.1"/>
    <property type="molecule type" value="Genomic_DNA"/>
</dbReference>
<sequence length="62" mass="7359">MRGIGWPEHEFNAVRVEVSFCRISSVRRGVILHKGVAIAYTKELMFLCKVLNYWEDTLYIRR</sequence>
<dbReference type="Proteomes" id="UP000244855">
    <property type="component" value="Unassembled WGS sequence"/>
</dbReference>